<dbReference type="Pfam" id="PF03476">
    <property type="entry name" value="MOSC_N"/>
    <property type="match status" value="1"/>
</dbReference>
<dbReference type="KEGG" id="kro:BVG79_02171"/>
<evidence type="ECO:0000259" key="1">
    <source>
        <dbReference type="PROSITE" id="PS51340"/>
    </source>
</evidence>
<proteinExistence type="predicted"/>
<protein>
    <submittedName>
        <fullName evidence="2">MOSC domain protein</fullName>
    </submittedName>
</protein>
<dbReference type="GO" id="GO:0003824">
    <property type="term" value="F:catalytic activity"/>
    <property type="evidence" value="ECO:0007669"/>
    <property type="project" value="InterPro"/>
</dbReference>
<dbReference type="Pfam" id="PF03473">
    <property type="entry name" value="MOSC"/>
    <property type="match status" value="1"/>
</dbReference>
<dbReference type="EMBL" id="CP019937">
    <property type="protein sequence ID" value="ARO15511.1"/>
    <property type="molecule type" value="Genomic_DNA"/>
</dbReference>
<feature type="domain" description="MOSC" evidence="1">
    <location>
        <begin position="113"/>
        <end position="253"/>
    </location>
</feature>
<dbReference type="InterPro" id="IPR005303">
    <property type="entry name" value="MOCOS_middle"/>
</dbReference>
<organism evidence="2 3">
    <name type="scientific">Ketogulonicigenium robustum</name>
    <dbReference type="NCBI Taxonomy" id="92947"/>
    <lineage>
        <taxon>Bacteria</taxon>
        <taxon>Pseudomonadati</taxon>
        <taxon>Pseudomonadota</taxon>
        <taxon>Alphaproteobacteria</taxon>
        <taxon>Rhodobacterales</taxon>
        <taxon>Roseobacteraceae</taxon>
        <taxon>Ketogulonicigenium</taxon>
    </lineage>
</organism>
<dbReference type="InterPro" id="IPR011037">
    <property type="entry name" value="Pyrv_Knase-like_insert_dom_sf"/>
</dbReference>
<gene>
    <name evidence="2" type="ORF">BVG79_02171</name>
</gene>
<evidence type="ECO:0000313" key="3">
    <source>
        <dbReference type="Proteomes" id="UP000242447"/>
    </source>
</evidence>
<dbReference type="InterPro" id="IPR052716">
    <property type="entry name" value="MOSC_domain"/>
</dbReference>
<keyword evidence="3" id="KW-1185">Reference proteome</keyword>
<evidence type="ECO:0000313" key="2">
    <source>
        <dbReference type="EMBL" id="ARO15511.1"/>
    </source>
</evidence>
<dbReference type="PANTHER" id="PTHR36930:SF1">
    <property type="entry name" value="MOSC DOMAIN-CONTAINING PROTEIN"/>
    <property type="match status" value="1"/>
</dbReference>
<dbReference type="PROSITE" id="PS51340">
    <property type="entry name" value="MOSC"/>
    <property type="match status" value="1"/>
</dbReference>
<name>A0A1W6P299_9RHOB</name>
<dbReference type="Proteomes" id="UP000242447">
    <property type="component" value="Chromosome"/>
</dbReference>
<dbReference type="GO" id="GO:0030151">
    <property type="term" value="F:molybdenum ion binding"/>
    <property type="evidence" value="ECO:0007669"/>
    <property type="project" value="InterPro"/>
</dbReference>
<reference evidence="2 3" key="1">
    <citation type="submission" date="2017-02" db="EMBL/GenBank/DDBJ databases">
        <title>Ketogulonicigenium robustum SPU B003 Genome sequencing and assembly.</title>
        <authorList>
            <person name="Li Y."/>
            <person name="Liu L."/>
            <person name="Wang C."/>
            <person name="Zhang M."/>
            <person name="Zhang T."/>
            <person name="Zhang Y."/>
        </authorList>
    </citation>
    <scope>NUCLEOTIDE SEQUENCE [LARGE SCALE GENOMIC DNA]</scope>
    <source>
        <strain evidence="2 3">SPU_B003</strain>
    </source>
</reference>
<dbReference type="STRING" id="92947.BVG79_02171"/>
<accession>A0A1W6P299</accession>
<dbReference type="PANTHER" id="PTHR36930">
    <property type="entry name" value="METAL-SULFUR CLUSTER BIOSYNTHESIS PROTEINS YUAD-RELATED"/>
    <property type="match status" value="1"/>
</dbReference>
<sequence length="253" mass="28061">MAVAMQVVDLWRHPIKAHGREQVTLARLTAGEGFPFDRIWAVAHDLSKYDPDHPAWVSCANFQRAARTPEVMAITAQLDEGSGHITLQHPRIGSYHLVPEDAVSVARFLAWLAPISPQERFRPVTLARAGRAMTDTAEPTVSLNFTASLADLSRHMGQDLSRDRWRANIWVDGLAPWAEFELVGRRLRIGTAECYVTERIGRCAATMVNPLTGARDGDTLRALREVVGEQDFGVFVTVTQDGTVRPGDKIEVL</sequence>
<dbReference type="InterPro" id="IPR005302">
    <property type="entry name" value="MoCF_Sase_C"/>
</dbReference>
<dbReference type="GO" id="GO:0030170">
    <property type="term" value="F:pyridoxal phosphate binding"/>
    <property type="evidence" value="ECO:0007669"/>
    <property type="project" value="InterPro"/>
</dbReference>
<dbReference type="OrthoDB" id="581532at2"/>
<dbReference type="RefSeq" id="WP_085786899.1">
    <property type="nucleotide sequence ID" value="NZ_CP019937.1"/>
</dbReference>
<dbReference type="Gene3D" id="2.40.33.20">
    <property type="entry name" value="PK beta-barrel domain-like"/>
    <property type="match status" value="1"/>
</dbReference>
<dbReference type="AlphaFoldDB" id="A0A1W6P299"/>
<dbReference type="SUPFAM" id="SSF50800">
    <property type="entry name" value="PK beta-barrel domain-like"/>
    <property type="match status" value="1"/>
</dbReference>